<organism evidence="16 17">
    <name type="scientific">Rhynchophorus ferrugineus</name>
    <name type="common">Red palm weevil</name>
    <name type="synonym">Curculio ferrugineus</name>
    <dbReference type="NCBI Taxonomy" id="354439"/>
    <lineage>
        <taxon>Eukaryota</taxon>
        <taxon>Metazoa</taxon>
        <taxon>Ecdysozoa</taxon>
        <taxon>Arthropoda</taxon>
        <taxon>Hexapoda</taxon>
        <taxon>Insecta</taxon>
        <taxon>Pterygota</taxon>
        <taxon>Neoptera</taxon>
        <taxon>Endopterygota</taxon>
        <taxon>Coleoptera</taxon>
        <taxon>Polyphaga</taxon>
        <taxon>Cucujiformia</taxon>
        <taxon>Curculionidae</taxon>
        <taxon>Dryophthorinae</taxon>
        <taxon>Rhynchophorus</taxon>
    </lineage>
</organism>
<keyword evidence="3" id="KW-0716">Sensory transduction</keyword>
<dbReference type="Pfam" id="PF00023">
    <property type="entry name" value="Ank"/>
    <property type="match status" value="1"/>
</dbReference>
<evidence type="ECO:0000256" key="14">
    <source>
        <dbReference type="SAM" id="Phobius"/>
    </source>
</evidence>
<accession>A0A834M5D0</accession>
<dbReference type="PANTHER" id="PTHR47143">
    <property type="entry name" value="TRANSIENT RECEPTOR POTENTIAL CATION CHANNEL PROTEIN PAINLESS"/>
    <property type="match status" value="1"/>
</dbReference>
<feature type="transmembrane region" description="Helical" evidence="14">
    <location>
        <begin position="613"/>
        <end position="632"/>
    </location>
</feature>
<evidence type="ECO:0000256" key="9">
    <source>
        <dbReference type="ARBA" id="ARBA00023136"/>
    </source>
</evidence>
<evidence type="ECO:0000256" key="2">
    <source>
        <dbReference type="ARBA" id="ARBA00022448"/>
    </source>
</evidence>
<evidence type="ECO:0000256" key="6">
    <source>
        <dbReference type="ARBA" id="ARBA00022989"/>
    </source>
</evidence>
<dbReference type="InterPro" id="IPR052076">
    <property type="entry name" value="TRP_cation_channel"/>
</dbReference>
<proteinExistence type="predicted"/>
<feature type="repeat" description="ANK" evidence="12">
    <location>
        <begin position="259"/>
        <end position="291"/>
    </location>
</feature>
<keyword evidence="2" id="KW-0813">Transport</keyword>
<feature type="repeat" description="ANK" evidence="12">
    <location>
        <begin position="427"/>
        <end position="459"/>
    </location>
</feature>
<keyword evidence="13" id="KW-0175">Coiled coil</keyword>
<evidence type="ECO:0000256" key="10">
    <source>
        <dbReference type="ARBA" id="ARBA00023180"/>
    </source>
</evidence>
<dbReference type="SUPFAM" id="SSF48403">
    <property type="entry name" value="Ankyrin repeat"/>
    <property type="match status" value="1"/>
</dbReference>
<feature type="coiled-coil region" evidence="13">
    <location>
        <begin position="877"/>
        <end position="950"/>
    </location>
</feature>
<comment type="caution">
    <text evidence="16">The sequence shown here is derived from an EMBL/GenBank/DDBJ whole genome shotgun (WGS) entry which is preliminary data.</text>
</comment>
<keyword evidence="10" id="KW-0325">Glycoprotein</keyword>
<evidence type="ECO:0000256" key="8">
    <source>
        <dbReference type="ARBA" id="ARBA00023065"/>
    </source>
</evidence>
<feature type="transmembrane region" description="Helical" evidence="14">
    <location>
        <begin position="553"/>
        <end position="576"/>
    </location>
</feature>
<keyword evidence="8" id="KW-0406">Ion transport</keyword>
<feature type="transmembrane region" description="Helical" evidence="14">
    <location>
        <begin position="653"/>
        <end position="670"/>
    </location>
</feature>
<feature type="domain" description="Ion transport" evidence="15">
    <location>
        <begin position="617"/>
        <end position="816"/>
    </location>
</feature>
<name>A0A834M5D0_RHYFE</name>
<keyword evidence="7 12" id="KW-0040">ANK repeat</keyword>
<feature type="transmembrane region" description="Helical" evidence="14">
    <location>
        <begin position="719"/>
        <end position="739"/>
    </location>
</feature>
<feature type="transmembrane region" description="Helical" evidence="14">
    <location>
        <begin position="682"/>
        <end position="707"/>
    </location>
</feature>
<evidence type="ECO:0000256" key="12">
    <source>
        <dbReference type="PROSITE-ProRule" id="PRU00023"/>
    </source>
</evidence>
<dbReference type="InterPro" id="IPR005821">
    <property type="entry name" value="Ion_trans_dom"/>
</dbReference>
<dbReference type="PROSITE" id="PS50297">
    <property type="entry name" value="ANK_REP_REGION"/>
    <property type="match status" value="6"/>
</dbReference>
<dbReference type="Gene3D" id="1.10.287.70">
    <property type="match status" value="1"/>
</dbReference>
<evidence type="ECO:0000256" key="11">
    <source>
        <dbReference type="ARBA" id="ARBA00023303"/>
    </source>
</evidence>
<keyword evidence="6 14" id="KW-1133">Transmembrane helix</keyword>
<feature type="repeat" description="ANK" evidence="12">
    <location>
        <begin position="222"/>
        <end position="254"/>
    </location>
</feature>
<evidence type="ECO:0000256" key="1">
    <source>
        <dbReference type="ARBA" id="ARBA00004141"/>
    </source>
</evidence>
<feature type="repeat" description="ANK" evidence="12">
    <location>
        <begin position="394"/>
        <end position="426"/>
    </location>
</feature>
<dbReference type="Pfam" id="PF00520">
    <property type="entry name" value="Ion_trans"/>
    <property type="match status" value="1"/>
</dbReference>
<dbReference type="GO" id="GO:0034703">
    <property type="term" value="C:cation channel complex"/>
    <property type="evidence" value="ECO:0007669"/>
    <property type="project" value="UniProtKB-ARBA"/>
</dbReference>
<keyword evidence="17" id="KW-1185">Reference proteome</keyword>
<keyword evidence="4 14" id="KW-0812">Transmembrane</keyword>
<dbReference type="Gene3D" id="1.25.40.20">
    <property type="entry name" value="Ankyrin repeat-containing domain"/>
    <property type="match status" value="2"/>
</dbReference>
<evidence type="ECO:0000313" key="16">
    <source>
        <dbReference type="EMBL" id="KAF7268561.1"/>
    </source>
</evidence>
<sequence>MARRDMVFDVENQTEMVELAGVTLRRPPAKYARTFNVNTNDEYVPLRSTVHSGISRRSHRINPKILYEDEVSDDSNYMDCGSSPSPDNAMGFFNESFQFSFANQHSIPLTYEKIRRDLTDHMRHCLGDPRYFDGIENKKIMQENLEECLGEASETVINICLLWAAFQKRWDLLEGLCRMGASFKYTEPSQGLSALHLSAFSGCIGGTQFLISQGCDVNESYKYYSPLHCAMFGNNSETAMVLLQHGAELQAVTRSKINSNESGLHCAVRVNSVNCVRLLAAQGADVSQVELTGMSPIHLAAELNNVECLTIMLKSDGANVNAQTKGNRYSALHLAVEAEALESMEVLLDSGADANIRNDRDETALHLAVKSQNYSSVQLLLTRGEADPNLVDCKNMTPLHLAAAKTNYNIIDVLVRRGADVNAKGQNGYTPLHIAAINELPRCAQLLASHGADITAKSDRGTTVLAIVRKKTPVVLETIRNKLDQSITFAHHPGTSTKEVELTLDFRPILQHCHPKEIRFLNTFVDEGLKEMLQHPLCSAFLYLKWKKIKKYYIARLFFCLVFVLSLSLYVLTALAHNCYNRGKIMEGDDGDNVIELCETKSMMGHVLRNNPFVIEMQWFALVAITVCEILRKLYGLIGCKSFKQYFLYPDNIIEWFVIISVFVISFVYTGRTYTWQNHVGAFAVLFAWTDLMLNVGQLPVFGPYVAMYTKIQAEFAKLLLAYSCLLIGFAISFCVIFPDSNTFANPFIGFITVITMMIGELNLDILADDDPEDPPLILEISAQVTFVLFLLFITIILMNLLVGIAVGDIQGLQKTAGLSKLVRQTKLISYIELALFDGYLANYVMKILHWTLISPKTCKVAINVKPLNLSENTLPKDVLEAAYEVAKKRKDRTSQESREKLGILGRNDDENAKDLSLIFAKIEENAEKVDSLMNEMQELRDVMETINDHLLLIRDTFFTAQEDKN</sequence>
<dbReference type="GO" id="GO:0005216">
    <property type="term" value="F:monoatomic ion channel activity"/>
    <property type="evidence" value="ECO:0007669"/>
    <property type="project" value="InterPro"/>
</dbReference>
<dbReference type="SMART" id="SM00248">
    <property type="entry name" value="ANK"/>
    <property type="match status" value="9"/>
</dbReference>
<feature type="transmembrane region" description="Helical" evidence="14">
    <location>
        <begin position="745"/>
        <end position="764"/>
    </location>
</feature>
<dbReference type="PROSITE" id="PS50088">
    <property type="entry name" value="ANK_REPEAT"/>
    <property type="match status" value="8"/>
</dbReference>
<feature type="transmembrane region" description="Helical" evidence="14">
    <location>
        <begin position="785"/>
        <end position="808"/>
    </location>
</feature>
<evidence type="ECO:0000256" key="5">
    <source>
        <dbReference type="ARBA" id="ARBA00022737"/>
    </source>
</evidence>
<dbReference type="Proteomes" id="UP000625711">
    <property type="component" value="Unassembled WGS sequence"/>
</dbReference>
<reference evidence="16" key="1">
    <citation type="submission" date="2020-08" db="EMBL/GenBank/DDBJ databases">
        <title>Genome sequencing and assembly of the red palm weevil Rhynchophorus ferrugineus.</title>
        <authorList>
            <person name="Dias G.B."/>
            <person name="Bergman C.M."/>
            <person name="Manee M."/>
        </authorList>
    </citation>
    <scope>NUCLEOTIDE SEQUENCE</scope>
    <source>
        <strain evidence="16">AA-2017</strain>
        <tissue evidence="16">Whole larva</tissue>
    </source>
</reference>
<evidence type="ECO:0000256" key="7">
    <source>
        <dbReference type="ARBA" id="ARBA00023043"/>
    </source>
</evidence>
<keyword evidence="9 14" id="KW-0472">Membrane</keyword>
<evidence type="ECO:0000256" key="3">
    <source>
        <dbReference type="ARBA" id="ARBA00022606"/>
    </source>
</evidence>
<dbReference type="Pfam" id="PF12796">
    <property type="entry name" value="Ank_2"/>
    <property type="match status" value="3"/>
</dbReference>
<dbReference type="OrthoDB" id="7464126at2759"/>
<dbReference type="InterPro" id="IPR036770">
    <property type="entry name" value="Ankyrin_rpt-contain_sf"/>
</dbReference>
<protein>
    <recommendedName>
        <fullName evidence="15">Ion transport domain-containing protein</fullName>
    </recommendedName>
</protein>
<keyword evidence="5" id="KW-0677">Repeat</keyword>
<dbReference type="InterPro" id="IPR002110">
    <property type="entry name" value="Ankyrin_rpt"/>
</dbReference>
<feature type="repeat" description="ANK" evidence="12">
    <location>
        <begin position="292"/>
        <end position="325"/>
    </location>
</feature>
<evidence type="ECO:0000259" key="15">
    <source>
        <dbReference type="Pfam" id="PF00520"/>
    </source>
</evidence>
<evidence type="ECO:0000256" key="13">
    <source>
        <dbReference type="SAM" id="Coils"/>
    </source>
</evidence>
<evidence type="ECO:0000256" key="4">
    <source>
        <dbReference type="ARBA" id="ARBA00022692"/>
    </source>
</evidence>
<evidence type="ECO:0000313" key="17">
    <source>
        <dbReference type="Proteomes" id="UP000625711"/>
    </source>
</evidence>
<gene>
    <name evidence="16" type="ORF">GWI33_018314</name>
</gene>
<keyword evidence="11" id="KW-0407">Ion channel</keyword>
<dbReference type="EMBL" id="JAACXV010014319">
    <property type="protein sequence ID" value="KAF7268561.1"/>
    <property type="molecule type" value="Genomic_DNA"/>
</dbReference>
<feature type="repeat" description="ANK" evidence="12">
    <location>
        <begin position="327"/>
        <end position="359"/>
    </location>
</feature>
<dbReference type="PANTHER" id="PTHR47143:SF1">
    <property type="entry name" value="ION_TRANS DOMAIN-CONTAINING PROTEIN"/>
    <property type="match status" value="1"/>
</dbReference>
<dbReference type="PRINTS" id="PR01415">
    <property type="entry name" value="ANKYRIN"/>
</dbReference>
<feature type="repeat" description="ANK" evidence="12">
    <location>
        <begin position="360"/>
        <end position="384"/>
    </location>
</feature>
<comment type="subcellular location">
    <subcellularLocation>
        <location evidence="1">Membrane</location>
        <topology evidence="1">Multi-pass membrane protein</topology>
    </subcellularLocation>
</comment>
<feature type="repeat" description="ANK" evidence="12">
    <location>
        <begin position="190"/>
        <end position="222"/>
    </location>
</feature>
<dbReference type="AlphaFoldDB" id="A0A834M5D0"/>